<sequence>MPTASYNKYTAAIEPLFEGINAGTDTWKVALAATVNAADTTFTPGTTDLATANGYTAGGNAVTVTSAAQTAGTFKLVLTSPAAWTATGAGFTFRYAILWDSTTSTPVAYWDYGSSQAVAATETVTVTLDATNGVFQAT</sequence>
<dbReference type="EMBL" id="LR796204">
    <property type="protein sequence ID" value="CAB4126733.1"/>
    <property type="molecule type" value="Genomic_DNA"/>
</dbReference>
<reference evidence="2" key="1">
    <citation type="submission" date="2020-04" db="EMBL/GenBank/DDBJ databases">
        <authorList>
            <person name="Chiriac C."/>
            <person name="Salcher M."/>
            <person name="Ghai R."/>
            <person name="Kavagutti S V."/>
        </authorList>
    </citation>
    <scope>NUCLEOTIDE SEQUENCE</scope>
</reference>
<name>A0A6J5LEI2_9CAUD</name>
<protein>
    <submittedName>
        <fullName evidence="2">Uncharacterized protein</fullName>
    </submittedName>
</protein>
<organism evidence="2">
    <name type="scientific">uncultured Caudovirales phage</name>
    <dbReference type="NCBI Taxonomy" id="2100421"/>
    <lineage>
        <taxon>Viruses</taxon>
        <taxon>Duplodnaviria</taxon>
        <taxon>Heunggongvirae</taxon>
        <taxon>Uroviricota</taxon>
        <taxon>Caudoviricetes</taxon>
        <taxon>Peduoviridae</taxon>
        <taxon>Maltschvirus</taxon>
        <taxon>Maltschvirus maltsch</taxon>
    </lineage>
</organism>
<evidence type="ECO:0000313" key="2">
    <source>
        <dbReference type="EMBL" id="CAB4133078.1"/>
    </source>
</evidence>
<gene>
    <name evidence="2" type="ORF">UFOVP254_41</name>
    <name evidence="1" type="ORF">UFOVP76_12</name>
</gene>
<proteinExistence type="predicted"/>
<evidence type="ECO:0000313" key="1">
    <source>
        <dbReference type="EMBL" id="CAB4126733.1"/>
    </source>
</evidence>
<dbReference type="EMBL" id="LR796269">
    <property type="protein sequence ID" value="CAB4133078.1"/>
    <property type="molecule type" value="Genomic_DNA"/>
</dbReference>
<accession>A0A6J5LEI2</accession>